<evidence type="ECO:0000256" key="2">
    <source>
        <dbReference type="ARBA" id="ARBA00007489"/>
    </source>
</evidence>
<feature type="compositionally biased region" description="Pro residues" evidence="20">
    <location>
        <begin position="75"/>
        <end position="93"/>
    </location>
</feature>
<feature type="transmembrane region" description="Helical" evidence="21">
    <location>
        <begin position="912"/>
        <end position="933"/>
    </location>
</feature>
<protein>
    <submittedName>
        <fullName evidence="24">Sodium/calcium exchanger 3</fullName>
    </submittedName>
</protein>
<evidence type="ECO:0000256" key="11">
    <source>
        <dbReference type="ARBA" id="ARBA00022837"/>
    </source>
</evidence>
<feature type="region of interest" description="Disordered" evidence="20">
    <location>
        <begin position="38"/>
        <end position="113"/>
    </location>
</feature>
<name>A0A0A1WZA3_ZEUCU</name>
<evidence type="ECO:0000256" key="13">
    <source>
        <dbReference type="ARBA" id="ARBA00022989"/>
    </source>
</evidence>
<dbReference type="InterPro" id="IPR004836">
    <property type="entry name" value="Na_Ca_Ex"/>
</dbReference>
<keyword evidence="3" id="KW-0813">Transport</keyword>
<evidence type="ECO:0000256" key="12">
    <source>
        <dbReference type="ARBA" id="ARBA00022860"/>
    </source>
</evidence>
<keyword evidence="6" id="KW-0109">Calcium transport</keyword>
<evidence type="ECO:0000256" key="8">
    <source>
        <dbReference type="ARBA" id="ARBA00022723"/>
    </source>
</evidence>
<evidence type="ECO:0000256" key="20">
    <source>
        <dbReference type="SAM" id="MobiDB-lite"/>
    </source>
</evidence>
<keyword evidence="4" id="KW-0050">Antiport</keyword>
<evidence type="ECO:0000313" key="24">
    <source>
        <dbReference type="EMBL" id="JAD04001.1"/>
    </source>
</evidence>
<dbReference type="EMBL" id="GBXI01010291">
    <property type="protein sequence ID" value="JAD04001.1"/>
    <property type="molecule type" value="Transcribed_RNA"/>
</dbReference>
<keyword evidence="16 21" id="KW-0472">Membrane</keyword>
<dbReference type="GO" id="GO:0042383">
    <property type="term" value="C:sarcolemma"/>
    <property type="evidence" value="ECO:0007669"/>
    <property type="project" value="TreeGrafter"/>
</dbReference>
<dbReference type="Pfam" id="PF16494">
    <property type="entry name" value="Na_Ca_ex_C"/>
    <property type="match status" value="1"/>
</dbReference>
<reference evidence="24" key="1">
    <citation type="submission" date="2014-11" db="EMBL/GenBank/DDBJ databases">
        <authorList>
            <person name="Geib S."/>
        </authorList>
    </citation>
    <scope>NUCLEOTIDE SEQUENCE</scope>
</reference>
<dbReference type="Gene3D" id="1.20.1420.30">
    <property type="entry name" value="NCX, central ion-binding region"/>
    <property type="match status" value="2"/>
</dbReference>
<dbReference type="Pfam" id="PF01699">
    <property type="entry name" value="Na_Ca_ex"/>
    <property type="match status" value="2"/>
</dbReference>
<keyword evidence="18" id="KW-0739">Sodium transport</keyword>
<comment type="catalytic activity">
    <reaction evidence="19">
        <text>Ca(2+)(in) + 3 Na(+)(out) = Ca(2+)(out) + 3 Na(+)(in)</text>
        <dbReference type="Rhea" id="RHEA:69955"/>
        <dbReference type="ChEBI" id="CHEBI:29101"/>
        <dbReference type="ChEBI" id="CHEBI:29108"/>
    </reaction>
</comment>
<organism evidence="24">
    <name type="scientific">Zeugodacus cucurbitae</name>
    <name type="common">Melon fruit fly</name>
    <name type="synonym">Bactrocera cucurbitae</name>
    <dbReference type="NCBI Taxonomy" id="28588"/>
    <lineage>
        <taxon>Eukaryota</taxon>
        <taxon>Metazoa</taxon>
        <taxon>Ecdysozoa</taxon>
        <taxon>Arthropoda</taxon>
        <taxon>Hexapoda</taxon>
        <taxon>Insecta</taxon>
        <taxon>Pterygota</taxon>
        <taxon>Neoptera</taxon>
        <taxon>Endopterygota</taxon>
        <taxon>Diptera</taxon>
        <taxon>Brachycera</taxon>
        <taxon>Muscomorpha</taxon>
        <taxon>Tephritoidea</taxon>
        <taxon>Tephritidae</taxon>
        <taxon>Zeugodacus</taxon>
        <taxon>Zeugodacus</taxon>
    </lineage>
</organism>
<evidence type="ECO:0000256" key="21">
    <source>
        <dbReference type="SAM" id="Phobius"/>
    </source>
</evidence>
<feature type="transmembrane region" description="Helical" evidence="21">
    <location>
        <begin position="812"/>
        <end position="830"/>
    </location>
</feature>
<feature type="transmembrane region" description="Helical" evidence="21">
    <location>
        <begin position="295"/>
        <end position="313"/>
    </location>
</feature>
<dbReference type="GO" id="GO:0005432">
    <property type="term" value="F:calcium:sodium antiporter activity"/>
    <property type="evidence" value="ECO:0007669"/>
    <property type="project" value="InterPro"/>
</dbReference>
<dbReference type="NCBIfam" id="TIGR00845">
    <property type="entry name" value="caca"/>
    <property type="match status" value="1"/>
</dbReference>
<keyword evidence="5" id="KW-1003">Cell membrane</keyword>
<dbReference type="SUPFAM" id="SSF141072">
    <property type="entry name" value="CalX-like"/>
    <property type="match status" value="2"/>
</dbReference>
<evidence type="ECO:0000256" key="17">
    <source>
        <dbReference type="ARBA" id="ARBA00023180"/>
    </source>
</evidence>
<evidence type="ECO:0000256" key="19">
    <source>
        <dbReference type="ARBA" id="ARBA00033667"/>
    </source>
</evidence>
<dbReference type="GO" id="GO:0098703">
    <property type="term" value="P:calcium ion import across plasma membrane"/>
    <property type="evidence" value="ECO:0007669"/>
    <property type="project" value="TreeGrafter"/>
</dbReference>
<evidence type="ECO:0000256" key="15">
    <source>
        <dbReference type="ARBA" id="ARBA00023065"/>
    </source>
</evidence>
<keyword evidence="7 21" id="KW-0812">Transmembrane</keyword>
<evidence type="ECO:0000256" key="14">
    <source>
        <dbReference type="ARBA" id="ARBA00023053"/>
    </source>
</evidence>
<feature type="domain" description="Calx-beta" evidence="23">
    <location>
        <begin position="453"/>
        <end position="551"/>
    </location>
</feature>
<dbReference type="PANTHER" id="PTHR11878:SF65">
    <property type="entry name" value="NA_CA-EXCHANGE PROTEIN, ISOFORM G"/>
    <property type="match status" value="1"/>
</dbReference>
<gene>
    <name evidence="24" type="primary">Slc8a3</name>
    <name evidence="24" type="ORF">g.16528</name>
</gene>
<dbReference type="InterPro" id="IPR004837">
    <property type="entry name" value="NaCa_Exmemb"/>
</dbReference>
<comment type="subcellular location">
    <subcellularLocation>
        <location evidence="1">Cell membrane</location>
        <topology evidence="1">Multi-pass membrane protein</topology>
    </subcellularLocation>
</comment>
<accession>A0A0A1WZA3</accession>
<keyword evidence="15" id="KW-0406">Ion transport</keyword>
<dbReference type="InterPro" id="IPR044880">
    <property type="entry name" value="NCX_ion-bd_dom_sf"/>
</dbReference>
<feature type="compositionally biased region" description="Low complexity" evidence="20">
    <location>
        <begin position="64"/>
        <end position="74"/>
    </location>
</feature>
<feature type="transmembrane region" description="Helical" evidence="21">
    <location>
        <begin position="880"/>
        <end position="900"/>
    </location>
</feature>
<sequence>MKRKYVARNHTLNWPSKFLSLLGLLFLFICIVSSQDEAKPNTKTFPAPKSLSTPTTDPPPTETEPPANDTETPPQTEPPPPVANVATSPPPTLVAPQKSNDTGSRKHSREDKDSNLCEDGLILNAWRPLEGITKGERALRGTVYLLTMCFLFIGVAIASDRFMEGIEVITSSEKRVHVLNKNGQRETITVHVWNETVANLTLMALGSSAPEILLSIIEMFQKNFTAGDLGPGTIVGSAAFNLFVIISICIVVIPKGQVRRIQHFRVFIVTASWSVFAYLWMCVITKFITPNVIDIWEGLVTLISFPIFVYHAYITEKRLFCPGCYKQSYDATQRSIIKASIDSPESDAEPIRSSIKDLVESPEMREFEEQRREYITKLKELYRRYPQFDLETIQAMAQEHLIRESSKSRAFYRVHSGRRLTGAGGLLRRARDYAALEIGEAKAEYRLQVEEEEGGEIDDEFETRLYFDPAHYTVLESVGDLEVHVVRAGSLSKLTRVEYYTQDGTAEAGSDYVAVSGVLEFPPGIEEQTISITIIDDDVFEEDEHFYVHLKKPSDDAVLIAPRVATVMILDDDHCGIFEFKDKEHIIPENVGIYEVKVKRYSGVRGKIIVPYHSKEKTAISGKEYMDVKGELVFDNGEYEVSIEVEIIEEHSFEKNVTFEMVLGQPRVADDDPLFPQIREVQQKSHDDRTYRDNLLMSGLPKLADVSKINCHIVESEEFKQTVNKLVQTAHASKLIGTTSWKEQFLDAMTVSGGGHLNVDDDDDDIEYDDDEDDDDEGPSLFEYIMHFLSIFWKICFTIIPPAKICNGYPCFVISILLIGICTAVLADVASHFGCTLGVRDAVTAICLVALGTSLPDTFASKVAAIHDKYADNAIGNVTGSNAVNVFLGIGIAWSMAAIYQEMNGHKFNVPAGTLLFSTALFLGEALIAFVIIVYRRKESIGGELGGPVGLKWFHGTILFLLWIIYLGISTLVDYEVIPGF</sequence>
<keyword evidence="8" id="KW-0479">Metal-binding</keyword>
<keyword evidence="10" id="KW-0677">Repeat</keyword>
<dbReference type="GO" id="GO:0098794">
    <property type="term" value="C:postsynapse"/>
    <property type="evidence" value="ECO:0007669"/>
    <property type="project" value="TreeGrafter"/>
</dbReference>
<evidence type="ECO:0000256" key="1">
    <source>
        <dbReference type="ARBA" id="ARBA00004651"/>
    </source>
</evidence>
<evidence type="ECO:0000256" key="16">
    <source>
        <dbReference type="ARBA" id="ARBA00023136"/>
    </source>
</evidence>
<feature type="signal peptide" evidence="22">
    <location>
        <begin position="1"/>
        <end position="34"/>
    </location>
</feature>
<evidence type="ECO:0000259" key="23">
    <source>
        <dbReference type="SMART" id="SM00237"/>
    </source>
</evidence>
<evidence type="ECO:0000256" key="3">
    <source>
        <dbReference type="ARBA" id="ARBA00022448"/>
    </source>
</evidence>
<dbReference type="SMART" id="SM00237">
    <property type="entry name" value="Calx_beta"/>
    <property type="match status" value="2"/>
</dbReference>
<dbReference type="AlphaFoldDB" id="A0A0A1WZA3"/>
<feature type="transmembrane region" description="Helical" evidence="21">
    <location>
        <begin position="266"/>
        <end position="289"/>
    </location>
</feature>
<dbReference type="InterPro" id="IPR051171">
    <property type="entry name" value="CaCA"/>
</dbReference>
<feature type="transmembrane region" description="Helical" evidence="21">
    <location>
        <begin position="842"/>
        <end position="860"/>
    </location>
</feature>
<evidence type="ECO:0000256" key="7">
    <source>
        <dbReference type="ARBA" id="ARBA00022692"/>
    </source>
</evidence>
<evidence type="ECO:0000256" key="10">
    <source>
        <dbReference type="ARBA" id="ARBA00022737"/>
    </source>
</evidence>
<evidence type="ECO:0000256" key="5">
    <source>
        <dbReference type="ARBA" id="ARBA00022475"/>
    </source>
</evidence>
<dbReference type="GO" id="GO:0046872">
    <property type="term" value="F:metal ion binding"/>
    <property type="evidence" value="ECO:0007669"/>
    <property type="project" value="UniProtKB-KW"/>
</dbReference>
<dbReference type="InterPro" id="IPR003644">
    <property type="entry name" value="Calx_beta"/>
</dbReference>
<dbReference type="PANTHER" id="PTHR11878">
    <property type="entry name" value="SODIUM/CALCIUM EXCHANGER"/>
    <property type="match status" value="1"/>
</dbReference>
<dbReference type="PRINTS" id="PR01259">
    <property type="entry name" value="NACAEXCHNGR"/>
</dbReference>
<evidence type="ECO:0000256" key="6">
    <source>
        <dbReference type="ARBA" id="ARBA00022568"/>
    </source>
</evidence>
<dbReference type="InterPro" id="IPR038081">
    <property type="entry name" value="CalX-like_sf"/>
</dbReference>
<reference evidence="24" key="2">
    <citation type="journal article" date="2015" name="Gigascience">
        <title>Reconstructing a comprehensive transcriptome assembly of a white-pupal translocated strain of the pest fruit fly Bactrocera cucurbitae.</title>
        <authorList>
            <person name="Sim S.B."/>
            <person name="Calla B."/>
            <person name="Hall B."/>
            <person name="DeRego T."/>
            <person name="Geib S.M."/>
        </authorList>
    </citation>
    <scope>NUCLEOTIDE SEQUENCE</scope>
</reference>
<keyword evidence="12" id="KW-0112">Calmodulin-binding</keyword>
<evidence type="ECO:0000256" key="9">
    <source>
        <dbReference type="ARBA" id="ARBA00022729"/>
    </source>
</evidence>
<feature type="transmembrane region" description="Helical" evidence="21">
    <location>
        <begin position="234"/>
        <end position="254"/>
    </location>
</feature>
<feature type="domain" description="Calx-beta" evidence="23">
    <location>
        <begin position="565"/>
        <end position="664"/>
    </location>
</feature>
<keyword evidence="17" id="KW-0325">Glycoprotein</keyword>
<feature type="region of interest" description="Disordered" evidence="20">
    <location>
        <begin position="756"/>
        <end position="775"/>
    </location>
</feature>
<dbReference type="Pfam" id="PF03160">
    <property type="entry name" value="Calx-beta"/>
    <property type="match status" value="1"/>
</dbReference>
<evidence type="ECO:0000256" key="18">
    <source>
        <dbReference type="ARBA" id="ARBA00023201"/>
    </source>
</evidence>
<evidence type="ECO:0000256" key="22">
    <source>
        <dbReference type="SAM" id="SignalP"/>
    </source>
</evidence>
<proteinExistence type="inferred from homology"/>
<keyword evidence="14" id="KW-0915">Sodium</keyword>
<keyword evidence="13 21" id="KW-1133">Transmembrane helix</keyword>
<dbReference type="InterPro" id="IPR032452">
    <property type="entry name" value="Na_Ca_Ex_C-exten"/>
</dbReference>
<keyword evidence="11" id="KW-0106">Calcium</keyword>
<dbReference type="GO" id="GO:0030424">
    <property type="term" value="C:axon"/>
    <property type="evidence" value="ECO:0007669"/>
    <property type="project" value="TreeGrafter"/>
</dbReference>
<feature type="compositionally biased region" description="Acidic residues" evidence="20">
    <location>
        <begin position="760"/>
        <end position="775"/>
    </location>
</feature>
<feature type="transmembrane region" description="Helical" evidence="21">
    <location>
        <begin position="953"/>
        <end position="973"/>
    </location>
</feature>
<dbReference type="GO" id="GO:0005516">
    <property type="term" value="F:calmodulin binding"/>
    <property type="evidence" value="ECO:0007669"/>
    <property type="project" value="UniProtKB-KW"/>
</dbReference>
<evidence type="ECO:0000256" key="4">
    <source>
        <dbReference type="ARBA" id="ARBA00022449"/>
    </source>
</evidence>
<feature type="chain" id="PRO_5001994290" evidence="22">
    <location>
        <begin position="35"/>
        <end position="981"/>
    </location>
</feature>
<comment type="similarity">
    <text evidence="2">Belongs to the Ca(2+):cation antiporter (CaCA) (TC 2.A.19) family. SLC8 subfamily.</text>
</comment>
<keyword evidence="9 22" id="KW-0732">Signal</keyword>
<dbReference type="GO" id="GO:0007154">
    <property type="term" value="P:cell communication"/>
    <property type="evidence" value="ECO:0007669"/>
    <property type="project" value="InterPro"/>
</dbReference>
<dbReference type="Gene3D" id="2.60.40.2030">
    <property type="match status" value="2"/>
</dbReference>